<dbReference type="AlphaFoldDB" id="A0A398DG44"/>
<dbReference type="Proteomes" id="UP000266489">
    <property type="component" value="Unassembled WGS sequence"/>
</dbReference>
<dbReference type="InterPro" id="IPR020481">
    <property type="entry name" value="Intracell_prot_inh_BsuPI"/>
</dbReference>
<feature type="domain" description="Intracellular proteinase inhibitor BsuPI" evidence="1">
    <location>
        <begin position="59"/>
        <end position="151"/>
    </location>
</feature>
<evidence type="ECO:0000313" key="5">
    <source>
        <dbReference type="Proteomes" id="UP000266489"/>
    </source>
</evidence>
<dbReference type="Proteomes" id="UP000266260">
    <property type="component" value="Unassembled WGS sequence"/>
</dbReference>
<comment type="caution">
    <text evidence="3">The sequence shown here is derived from an EMBL/GenBank/DDBJ whole genome shotgun (WGS) entry which is preliminary data.</text>
</comment>
<evidence type="ECO:0000259" key="1">
    <source>
        <dbReference type="Pfam" id="PF12690"/>
    </source>
</evidence>
<evidence type="ECO:0000313" key="2">
    <source>
        <dbReference type="EMBL" id="RIE08366.1"/>
    </source>
</evidence>
<dbReference type="EMBL" id="QXIT01000078">
    <property type="protein sequence ID" value="RIE08366.1"/>
    <property type="molecule type" value="Genomic_DNA"/>
</dbReference>
<dbReference type="EMBL" id="QXIU01000120">
    <property type="protein sequence ID" value="RIE11278.1"/>
    <property type="molecule type" value="Genomic_DNA"/>
</dbReference>
<dbReference type="InterPro" id="IPR038144">
    <property type="entry name" value="IPI"/>
</dbReference>
<organism evidence="3 5">
    <name type="scientific">Candidatus Cryosericum odellii</name>
    <dbReference type="NCBI Taxonomy" id="2290917"/>
    <lineage>
        <taxon>Bacteria</taxon>
        <taxon>Pseudomonadati</taxon>
        <taxon>Caldisericota/Cryosericota group</taxon>
        <taxon>Candidatus Cryosericota</taxon>
        <taxon>Candidatus Cryosericia</taxon>
        <taxon>Candidatus Cryosericales</taxon>
        <taxon>Candidatus Cryosericaceae</taxon>
        <taxon>Candidatus Cryosericum</taxon>
    </lineage>
</organism>
<dbReference type="Pfam" id="PF12690">
    <property type="entry name" value="BsuPI"/>
    <property type="match status" value="2"/>
</dbReference>
<protein>
    <recommendedName>
        <fullName evidence="1">Intracellular proteinase inhibitor BsuPI domain-containing protein</fullName>
    </recommendedName>
</protein>
<accession>A0A398CYC7</accession>
<evidence type="ECO:0000313" key="4">
    <source>
        <dbReference type="Proteomes" id="UP000266260"/>
    </source>
</evidence>
<dbReference type="OrthoDB" id="1357684at2"/>
<evidence type="ECO:0000313" key="3">
    <source>
        <dbReference type="EMBL" id="RIE11278.1"/>
    </source>
</evidence>
<gene>
    <name evidence="3" type="ORF">SMC5_05140</name>
    <name evidence="2" type="ORF">SMC6_04290</name>
</gene>
<reference evidence="4 5" key="1">
    <citation type="submission" date="2018-09" db="EMBL/GenBank/DDBJ databases">
        <title>Discovery and Ecogenomic Context for Candidatus Cryosericales, a Global Caldiserica Order Active in Thawing Permafrost.</title>
        <authorList>
            <person name="Martinez M.A."/>
            <person name="Woodcroft B.J."/>
            <person name="Ignacio Espinoza J.C."/>
            <person name="Zayed A."/>
            <person name="Singleton C.M."/>
            <person name="Boyd J."/>
            <person name="Li Y.-F."/>
            <person name="Purvine S."/>
            <person name="Maughan H."/>
            <person name="Hodgkins S.B."/>
            <person name="Anderson D."/>
            <person name="Sederholm M."/>
            <person name="Temperton B."/>
            <person name="Saleska S.R."/>
            <person name="Tyson G.W."/>
            <person name="Rich V.I."/>
        </authorList>
    </citation>
    <scope>NUCLEOTIDE SEQUENCE [LARGE SCALE GENOMIC DNA]</scope>
    <source>
        <strain evidence="3 5">SMC5</strain>
        <strain evidence="2 4">SMC6</strain>
    </source>
</reference>
<dbReference type="Gene3D" id="2.60.40.2360">
    <property type="entry name" value="Intracellular proteinase inhibitor BsuPI"/>
    <property type="match status" value="2"/>
</dbReference>
<name>A0A398DG44_9BACT</name>
<feature type="domain" description="Intracellular proteinase inhibitor BsuPI" evidence="1">
    <location>
        <begin position="177"/>
        <end position="270"/>
    </location>
</feature>
<sequence length="296" mass="32609">MVTRKGRQMEVTPMKRLLIVLLIAALAVTLSVRQVNAAGPPVGIRYAPPTVTLATGKLSYVPGEAIDWRYTLYNGNDQPLVLTFMTSQVYDLILRQGGKVIARWSTGQMFADIVTSRTVMMGETMELNGSWQVPGKLASGTYELEFVLTSTTTEPTGTKTQFAVGQTSTRDLSVSFTTDKLIYRVGTTITVKYTITNLTSKPLVLTFPSTQQYDWTITDAKGNLFYQWMANKKFAAGVTHLTIPVGTSNSFESSWDIPRDLKPNGFYIHFTVLDDSLGVLKTQRAAVLMGSTPPPL</sequence>
<keyword evidence="4" id="KW-1185">Reference proteome</keyword>
<accession>A0A398DG44</accession>
<proteinExistence type="predicted"/>